<reference evidence="1 2" key="1">
    <citation type="journal article" date="2014" name="Curr. Microbiol.">
        <title>Spirosoma radiotolerans sp. nov., a gamma-radiation-resistant bacterium isolated from gamma ray-irradiated soil.</title>
        <authorList>
            <person name="Lee J.J."/>
            <person name="Srinivasan S."/>
            <person name="Lim S."/>
            <person name="Joe M."/>
            <person name="Im S."/>
            <person name="Bae S.I."/>
            <person name="Park K.R."/>
            <person name="Han J.H."/>
            <person name="Park S.H."/>
            <person name="Joo B.M."/>
            <person name="Park S.J."/>
            <person name="Kim M.K."/>
        </authorList>
    </citation>
    <scope>NUCLEOTIDE SEQUENCE [LARGE SCALE GENOMIC DNA]</scope>
    <source>
        <strain evidence="1 2">DG5A</strain>
    </source>
</reference>
<dbReference type="HOGENOM" id="CLU_1346966_0_0_10"/>
<evidence type="ECO:0008006" key="3">
    <source>
        <dbReference type="Google" id="ProtNLM"/>
    </source>
</evidence>
<name>A0A0E3ZT39_9BACT</name>
<protein>
    <recommendedName>
        <fullName evidence="3">DUF3137 domain-containing protein</fullName>
    </recommendedName>
</protein>
<evidence type="ECO:0000313" key="1">
    <source>
        <dbReference type="EMBL" id="AKD54689.1"/>
    </source>
</evidence>
<dbReference type="RefSeq" id="WP_046376292.1">
    <property type="nucleotide sequence ID" value="NZ_CP010429.1"/>
</dbReference>
<proteinExistence type="predicted"/>
<dbReference type="STRING" id="1379870.SD10_06970"/>
<dbReference type="Proteomes" id="UP000033054">
    <property type="component" value="Chromosome"/>
</dbReference>
<keyword evidence="2" id="KW-1185">Reference proteome</keyword>
<dbReference type="PATRIC" id="fig|1379870.5.peg.1516"/>
<dbReference type="EMBL" id="CP010429">
    <property type="protein sequence ID" value="AKD54689.1"/>
    <property type="molecule type" value="Genomic_DNA"/>
</dbReference>
<sequence length="204" mass="23299">MSLLRQVFGPSKDEIWQQLAAEIHADYVEGGFWKGSKVEASVHEWTITLDTYVVSTGKTHIAYTRIRAPYVNKDGFRFKIYRKGVFSGLGKMLGMQDVEIGVPDFDENFIIQGNDEAKLQLLFQPLKIQQLIEAQPAINLEVRDDDGWLSTQFPEEVDQLVFKVVGVIKDVERLKWLYELFAEILQQLCQIGSAYADDPNVVLK</sequence>
<accession>A0A0E3ZT39</accession>
<dbReference type="AlphaFoldDB" id="A0A0E3ZT39"/>
<gene>
    <name evidence="1" type="ORF">SD10_06970</name>
</gene>
<evidence type="ECO:0000313" key="2">
    <source>
        <dbReference type="Proteomes" id="UP000033054"/>
    </source>
</evidence>
<dbReference type="KEGG" id="srd:SD10_06970"/>
<dbReference type="OrthoDB" id="262374at2"/>
<organism evidence="1 2">
    <name type="scientific">Spirosoma radiotolerans</name>
    <dbReference type="NCBI Taxonomy" id="1379870"/>
    <lineage>
        <taxon>Bacteria</taxon>
        <taxon>Pseudomonadati</taxon>
        <taxon>Bacteroidota</taxon>
        <taxon>Cytophagia</taxon>
        <taxon>Cytophagales</taxon>
        <taxon>Cytophagaceae</taxon>
        <taxon>Spirosoma</taxon>
    </lineage>
</organism>